<organism evidence="4">
    <name type="scientific">Odontella aurita</name>
    <dbReference type="NCBI Taxonomy" id="265563"/>
    <lineage>
        <taxon>Eukaryota</taxon>
        <taxon>Sar</taxon>
        <taxon>Stramenopiles</taxon>
        <taxon>Ochrophyta</taxon>
        <taxon>Bacillariophyta</taxon>
        <taxon>Mediophyceae</taxon>
        <taxon>Biddulphiophycidae</taxon>
        <taxon>Eupodiscales</taxon>
        <taxon>Odontellaceae</taxon>
        <taxon>Odontella</taxon>
    </lineage>
</organism>
<feature type="domain" description="EF-hand" evidence="3">
    <location>
        <begin position="69"/>
        <end position="104"/>
    </location>
</feature>
<evidence type="ECO:0000313" key="4">
    <source>
        <dbReference type="EMBL" id="CAE2271724.1"/>
    </source>
</evidence>
<protein>
    <recommendedName>
        <fullName evidence="3">EF-hand domain-containing protein</fullName>
    </recommendedName>
</protein>
<feature type="chain" id="PRO_5031025002" description="EF-hand domain-containing protein" evidence="2">
    <location>
        <begin position="23"/>
        <end position="110"/>
    </location>
</feature>
<dbReference type="PROSITE" id="PS00018">
    <property type="entry name" value="EF_HAND_1"/>
    <property type="match status" value="2"/>
</dbReference>
<dbReference type="Pfam" id="PF13499">
    <property type="entry name" value="EF-hand_7"/>
    <property type="match status" value="1"/>
</dbReference>
<dbReference type="InterPro" id="IPR002048">
    <property type="entry name" value="EF_hand_dom"/>
</dbReference>
<name>A0A7S4JRC2_9STRA</name>
<dbReference type="SUPFAM" id="SSF47473">
    <property type="entry name" value="EF-hand"/>
    <property type="match status" value="1"/>
</dbReference>
<dbReference type="CDD" id="cd00051">
    <property type="entry name" value="EFh"/>
    <property type="match status" value="1"/>
</dbReference>
<feature type="domain" description="EF-hand" evidence="3">
    <location>
        <begin position="33"/>
        <end position="68"/>
    </location>
</feature>
<keyword evidence="2" id="KW-0732">Signal</keyword>
<dbReference type="EMBL" id="HBKQ01046956">
    <property type="protein sequence ID" value="CAE2271724.1"/>
    <property type="molecule type" value="Transcribed_RNA"/>
</dbReference>
<dbReference type="InterPro" id="IPR018247">
    <property type="entry name" value="EF_Hand_1_Ca_BS"/>
</dbReference>
<dbReference type="InterPro" id="IPR011992">
    <property type="entry name" value="EF-hand-dom_pair"/>
</dbReference>
<reference evidence="4" key="1">
    <citation type="submission" date="2021-01" db="EMBL/GenBank/DDBJ databases">
        <authorList>
            <person name="Corre E."/>
            <person name="Pelletier E."/>
            <person name="Niang G."/>
            <person name="Scheremetjew M."/>
            <person name="Finn R."/>
            <person name="Kale V."/>
            <person name="Holt S."/>
            <person name="Cochrane G."/>
            <person name="Meng A."/>
            <person name="Brown T."/>
            <person name="Cohen L."/>
        </authorList>
    </citation>
    <scope>NUCLEOTIDE SEQUENCE</scope>
    <source>
        <strain evidence="4">Isolate 1302-5</strain>
    </source>
</reference>
<dbReference type="AlphaFoldDB" id="A0A7S4JRC2"/>
<evidence type="ECO:0000259" key="3">
    <source>
        <dbReference type="PROSITE" id="PS50222"/>
    </source>
</evidence>
<feature type="signal peptide" evidence="2">
    <location>
        <begin position="1"/>
        <end position="22"/>
    </location>
</feature>
<evidence type="ECO:0000256" key="2">
    <source>
        <dbReference type="SAM" id="SignalP"/>
    </source>
</evidence>
<proteinExistence type="predicted"/>
<dbReference type="SMART" id="SM00054">
    <property type="entry name" value="EFh"/>
    <property type="match status" value="2"/>
</dbReference>
<gene>
    <name evidence="4" type="ORF">OAUR00152_LOCUS32416</name>
</gene>
<dbReference type="GO" id="GO:0005509">
    <property type="term" value="F:calcium ion binding"/>
    <property type="evidence" value="ECO:0007669"/>
    <property type="project" value="InterPro"/>
</dbReference>
<keyword evidence="1" id="KW-0106">Calcium</keyword>
<dbReference type="Gene3D" id="1.10.238.10">
    <property type="entry name" value="EF-hand"/>
    <property type="match status" value="1"/>
</dbReference>
<sequence length="110" mass="12023">MVSGGFMMFVGLLYVVVGRATGKKLASVRAAIKDETTLQASFADNDSDNDGYLTQNDFEMMIMGMDLNLSPNELIAAFTAIDENDDGKISFDEFKTWWSGSNSTGTMNII</sequence>
<dbReference type="PROSITE" id="PS50222">
    <property type="entry name" value="EF_HAND_2"/>
    <property type="match status" value="2"/>
</dbReference>
<accession>A0A7S4JRC2</accession>
<evidence type="ECO:0000256" key="1">
    <source>
        <dbReference type="ARBA" id="ARBA00022837"/>
    </source>
</evidence>